<evidence type="ECO:0000313" key="1">
    <source>
        <dbReference type="EMBL" id="PZX56013.1"/>
    </source>
</evidence>
<evidence type="ECO:0000313" key="2">
    <source>
        <dbReference type="Proteomes" id="UP000249115"/>
    </source>
</evidence>
<proteinExistence type="predicted"/>
<dbReference type="AlphaFoldDB" id="A0A2W7R563"/>
<accession>A0A2W7R563</accession>
<dbReference type="Proteomes" id="UP000249115">
    <property type="component" value="Unassembled WGS sequence"/>
</dbReference>
<sequence>MSLGFSPFKLDLANLGQLNPKTAKHFFVVISKTVTLKYHPPAASNLSDKGKVHLNIHCTFWFYQIKNQC</sequence>
<dbReference type="EMBL" id="QKZU01000008">
    <property type="protein sequence ID" value="PZX56013.1"/>
    <property type="molecule type" value="Genomic_DNA"/>
</dbReference>
<protein>
    <submittedName>
        <fullName evidence="1">Uncharacterized protein</fullName>
    </submittedName>
</protein>
<gene>
    <name evidence="1" type="ORF">LV84_02377</name>
</gene>
<organism evidence="1 2">
    <name type="scientific">Algoriphagus ratkowskyi</name>
    <dbReference type="NCBI Taxonomy" id="57028"/>
    <lineage>
        <taxon>Bacteria</taxon>
        <taxon>Pseudomonadati</taxon>
        <taxon>Bacteroidota</taxon>
        <taxon>Cytophagia</taxon>
        <taxon>Cytophagales</taxon>
        <taxon>Cyclobacteriaceae</taxon>
        <taxon>Algoriphagus</taxon>
    </lineage>
</organism>
<reference evidence="1 2" key="1">
    <citation type="submission" date="2018-06" db="EMBL/GenBank/DDBJ databases">
        <title>Genomic Encyclopedia of Archaeal and Bacterial Type Strains, Phase II (KMG-II): from individual species to whole genera.</title>
        <authorList>
            <person name="Goeker M."/>
        </authorList>
    </citation>
    <scope>NUCLEOTIDE SEQUENCE [LARGE SCALE GENOMIC DNA]</scope>
    <source>
        <strain evidence="1 2">DSM 22686</strain>
    </source>
</reference>
<comment type="caution">
    <text evidence="1">The sequence shown here is derived from an EMBL/GenBank/DDBJ whole genome shotgun (WGS) entry which is preliminary data.</text>
</comment>
<name>A0A2W7R563_9BACT</name>